<feature type="transmembrane region" description="Helical" evidence="7">
    <location>
        <begin position="145"/>
        <end position="166"/>
    </location>
</feature>
<dbReference type="PANTHER" id="PTHR43744:SF3">
    <property type="entry name" value="LACTOSE TRANSPORT SYSTEM PERMEASE PROTEIN LACG"/>
    <property type="match status" value="1"/>
</dbReference>
<dbReference type="Gene3D" id="1.10.3720.10">
    <property type="entry name" value="MetI-like"/>
    <property type="match status" value="1"/>
</dbReference>
<proteinExistence type="inferred from homology"/>
<feature type="compositionally biased region" description="Basic and acidic residues" evidence="8">
    <location>
        <begin position="7"/>
        <end position="17"/>
    </location>
</feature>
<protein>
    <submittedName>
        <fullName evidence="10">Binding-protein-dependent transport systems inner membrane component</fullName>
    </submittedName>
</protein>
<feature type="transmembrane region" description="Helical" evidence="7">
    <location>
        <begin position="178"/>
        <end position="195"/>
    </location>
</feature>
<dbReference type="PANTHER" id="PTHR43744">
    <property type="entry name" value="ABC TRANSPORTER PERMEASE PROTEIN MG189-RELATED-RELATED"/>
    <property type="match status" value="1"/>
</dbReference>
<sequence>MTATTAEDSREREDKAGRAARRPGSAVRNPNRKGRSPIFDAPTPHGLVLRYTALVVVLVISIGPMLWELSTSLKSKAEDVYTQNIQLLPHHPTLGNYGEVQNTIPVWHFALNSLTVAVINVTGNVIGATLAGYVLARLKFKGRKLLLAVFVSTLILPAEVTVISKFQMITSMGLGDSILGVCLPDMIAMVNVLLMRNAFLALPKEVEEAAIIDGANAVQRLRHVGLPAVKGVLSVISIFAFIGAWDDFLWPLLVLQSPNKLTLTVGLSYLNGQWSHDPRTIAAGTMMALLPILALFLLLQRYFFRGVAEGAIKG</sequence>
<dbReference type="CDD" id="cd06261">
    <property type="entry name" value="TM_PBP2"/>
    <property type="match status" value="1"/>
</dbReference>
<dbReference type="InParanoid" id="C7QJF1"/>
<keyword evidence="6 7" id="KW-0472">Membrane</keyword>
<dbReference type="Pfam" id="PF00528">
    <property type="entry name" value="BPD_transp_1"/>
    <property type="match status" value="1"/>
</dbReference>
<dbReference type="RefSeq" id="WP_012786467.1">
    <property type="nucleotide sequence ID" value="NC_013131.1"/>
</dbReference>
<keyword evidence="11" id="KW-1185">Reference proteome</keyword>
<evidence type="ECO:0000256" key="2">
    <source>
        <dbReference type="ARBA" id="ARBA00022448"/>
    </source>
</evidence>
<dbReference type="Proteomes" id="UP000000851">
    <property type="component" value="Chromosome"/>
</dbReference>
<dbReference type="HOGENOM" id="CLU_016047_1_1_11"/>
<evidence type="ECO:0000256" key="7">
    <source>
        <dbReference type="RuleBase" id="RU363032"/>
    </source>
</evidence>
<dbReference type="eggNOG" id="COG0395">
    <property type="taxonomic scope" value="Bacteria"/>
</dbReference>
<name>C7QJF1_CATAD</name>
<dbReference type="InterPro" id="IPR035906">
    <property type="entry name" value="MetI-like_sf"/>
</dbReference>
<dbReference type="InterPro" id="IPR000515">
    <property type="entry name" value="MetI-like"/>
</dbReference>
<keyword evidence="2 7" id="KW-0813">Transport</keyword>
<feature type="transmembrane region" description="Helical" evidence="7">
    <location>
        <begin position="48"/>
        <end position="67"/>
    </location>
</feature>
<dbReference type="GO" id="GO:0055085">
    <property type="term" value="P:transmembrane transport"/>
    <property type="evidence" value="ECO:0007669"/>
    <property type="project" value="InterPro"/>
</dbReference>
<evidence type="ECO:0000259" key="9">
    <source>
        <dbReference type="PROSITE" id="PS50928"/>
    </source>
</evidence>
<gene>
    <name evidence="10" type="ordered locus">Caci_2256</name>
</gene>
<reference evidence="10 11" key="1">
    <citation type="journal article" date="2009" name="Stand. Genomic Sci.">
        <title>Complete genome sequence of Catenulispora acidiphila type strain (ID 139908).</title>
        <authorList>
            <person name="Copeland A."/>
            <person name="Lapidus A."/>
            <person name="Glavina Del Rio T."/>
            <person name="Nolan M."/>
            <person name="Lucas S."/>
            <person name="Chen F."/>
            <person name="Tice H."/>
            <person name="Cheng J.F."/>
            <person name="Bruce D."/>
            <person name="Goodwin L."/>
            <person name="Pitluck S."/>
            <person name="Mikhailova N."/>
            <person name="Pati A."/>
            <person name="Ivanova N."/>
            <person name="Mavromatis K."/>
            <person name="Chen A."/>
            <person name="Palaniappan K."/>
            <person name="Chain P."/>
            <person name="Land M."/>
            <person name="Hauser L."/>
            <person name="Chang Y.J."/>
            <person name="Jeffries C.D."/>
            <person name="Chertkov O."/>
            <person name="Brettin T."/>
            <person name="Detter J.C."/>
            <person name="Han C."/>
            <person name="Ali Z."/>
            <person name="Tindall B.J."/>
            <person name="Goker M."/>
            <person name="Bristow J."/>
            <person name="Eisen J.A."/>
            <person name="Markowitz V."/>
            <person name="Hugenholtz P."/>
            <person name="Kyrpides N.C."/>
            <person name="Klenk H.P."/>
        </authorList>
    </citation>
    <scope>NUCLEOTIDE SEQUENCE [LARGE SCALE GENOMIC DNA]</scope>
    <source>
        <strain evidence="11">DSM 44928 / JCM 14897 / NBRC 102108 / NRRL B-24433 / ID139908</strain>
    </source>
</reference>
<organism evidence="10 11">
    <name type="scientific">Catenulispora acidiphila (strain DSM 44928 / JCM 14897 / NBRC 102108 / NRRL B-24433 / ID139908)</name>
    <dbReference type="NCBI Taxonomy" id="479433"/>
    <lineage>
        <taxon>Bacteria</taxon>
        <taxon>Bacillati</taxon>
        <taxon>Actinomycetota</taxon>
        <taxon>Actinomycetes</taxon>
        <taxon>Catenulisporales</taxon>
        <taxon>Catenulisporaceae</taxon>
        <taxon>Catenulispora</taxon>
    </lineage>
</organism>
<comment type="subcellular location">
    <subcellularLocation>
        <location evidence="1 7">Cell membrane</location>
        <topology evidence="1 7">Multi-pass membrane protein</topology>
    </subcellularLocation>
</comment>
<dbReference type="SUPFAM" id="SSF161098">
    <property type="entry name" value="MetI-like"/>
    <property type="match status" value="1"/>
</dbReference>
<dbReference type="EMBL" id="CP001700">
    <property type="protein sequence ID" value="ACU71174.1"/>
    <property type="molecule type" value="Genomic_DNA"/>
</dbReference>
<evidence type="ECO:0000256" key="4">
    <source>
        <dbReference type="ARBA" id="ARBA00022692"/>
    </source>
</evidence>
<dbReference type="PROSITE" id="PS50928">
    <property type="entry name" value="ABC_TM1"/>
    <property type="match status" value="1"/>
</dbReference>
<feature type="transmembrane region" description="Helical" evidence="7">
    <location>
        <begin position="280"/>
        <end position="299"/>
    </location>
</feature>
<feature type="transmembrane region" description="Helical" evidence="7">
    <location>
        <begin position="224"/>
        <end position="245"/>
    </location>
</feature>
<dbReference type="KEGG" id="cai:Caci_2256"/>
<feature type="domain" description="ABC transmembrane type-1" evidence="9">
    <location>
        <begin position="110"/>
        <end position="299"/>
    </location>
</feature>
<feature type="transmembrane region" description="Helical" evidence="7">
    <location>
        <begin position="114"/>
        <end position="136"/>
    </location>
</feature>
<accession>C7QJF1</accession>
<evidence type="ECO:0000313" key="11">
    <source>
        <dbReference type="Proteomes" id="UP000000851"/>
    </source>
</evidence>
<evidence type="ECO:0000256" key="5">
    <source>
        <dbReference type="ARBA" id="ARBA00022989"/>
    </source>
</evidence>
<evidence type="ECO:0000256" key="8">
    <source>
        <dbReference type="SAM" id="MobiDB-lite"/>
    </source>
</evidence>
<keyword evidence="3" id="KW-1003">Cell membrane</keyword>
<keyword evidence="5 7" id="KW-1133">Transmembrane helix</keyword>
<evidence type="ECO:0000256" key="6">
    <source>
        <dbReference type="ARBA" id="ARBA00023136"/>
    </source>
</evidence>
<keyword evidence="4 7" id="KW-0812">Transmembrane</keyword>
<dbReference type="GO" id="GO:0005886">
    <property type="term" value="C:plasma membrane"/>
    <property type="evidence" value="ECO:0007669"/>
    <property type="project" value="UniProtKB-SubCell"/>
</dbReference>
<evidence type="ECO:0000256" key="1">
    <source>
        <dbReference type="ARBA" id="ARBA00004651"/>
    </source>
</evidence>
<feature type="region of interest" description="Disordered" evidence="8">
    <location>
        <begin position="1"/>
        <end position="39"/>
    </location>
</feature>
<comment type="similarity">
    <text evidence="7">Belongs to the binding-protein-dependent transport system permease family.</text>
</comment>
<evidence type="ECO:0000256" key="3">
    <source>
        <dbReference type="ARBA" id="ARBA00022475"/>
    </source>
</evidence>
<dbReference type="AlphaFoldDB" id="C7QJF1"/>
<evidence type="ECO:0000313" key="10">
    <source>
        <dbReference type="EMBL" id="ACU71174.1"/>
    </source>
</evidence>
<dbReference type="STRING" id="479433.Caci_2256"/>